<gene>
    <name evidence="2" type="ORF">DSL72_005287</name>
</gene>
<feature type="compositionally biased region" description="Basic residues" evidence="1">
    <location>
        <begin position="176"/>
        <end position="185"/>
    </location>
</feature>
<dbReference type="AlphaFoldDB" id="A0A8A3PFA2"/>
<protein>
    <submittedName>
        <fullName evidence="2">Uncharacterized protein</fullName>
    </submittedName>
</protein>
<accession>A0A8A3PFA2</accession>
<keyword evidence="3" id="KW-1185">Reference proteome</keyword>
<feature type="region of interest" description="Disordered" evidence="1">
    <location>
        <begin position="142"/>
        <end position="189"/>
    </location>
</feature>
<feature type="region of interest" description="Disordered" evidence="1">
    <location>
        <begin position="251"/>
        <end position="274"/>
    </location>
</feature>
<organism evidence="2 3">
    <name type="scientific">Monilinia vaccinii-corymbosi</name>
    <dbReference type="NCBI Taxonomy" id="61207"/>
    <lineage>
        <taxon>Eukaryota</taxon>
        <taxon>Fungi</taxon>
        <taxon>Dikarya</taxon>
        <taxon>Ascomycota</taxon>
        <taxon>Pezizomycotina</taxon>
        <taxon>Leotiomycetes</taxon>
        <taxon>Helotiales</taxon>
        <taxon>Sclerotiniaceae</taxon>
        <taxon>Monilinia</taxon>
    </lineage>
</organism>
<name>A0A8A3PFA2_9HELO</name>
<dbReference type="EMBL" id="CP063408">
    <property type="protein sequence ID" value="QSZ33716.1"/>
    <property type="molecule type" value="Genomic_DNA"/>
</dbReference>
<dbReference type="OrthoDB" id="5403747at2759"/>
<evidence type="ECO:0000256" key="1">
    <source>
        <dbReference type="SAM" id="MobiDB-lite"/>
    </source>
</evidence>
<evidence type="ECO:0000313" key="2">
    <source>
        <dbReference type="EMBL" id="QSZ33716.1"/>
    </source>
</evidence>
<dbReference type="Proteomes" id="UP000672032">
    <property type="component" value="Chromosome 4"/>
</dbReference>
<reference evidence="2" key="1">
    <citation type="submission" date="2020-10" db="EMBL/GenBank/DDBJ databases">
        <title>Genome Sequence of Monilinia vaccinii-corymbosi Sheds Light on Mummy Berry Disease Infection of Blueberry and Mating Type.</title>
        <authorList>
            <person name="Yow A.G."/>
            <person name="Zhang Y."/>
            <person name="Bansal K."/>
            <person name="Eacker S.M."/>
            <person name="Sullivan S."/>
            <person name="Liachko I."/>
            <person name="Cubeta M.A."/>
            <person name="Rollins J.A."/>
            <person name="Ashrafi H."/>
        </authorList>
    </citation>
    <scope>NUCLEOTIDE SEQUENCE</scope>
    <source>
        <strain evidence="2">RL-1</strain>
    </source>
</reference>
<evidence type="ECO:0000313" key="3">
    <source>
        <dbReference type="Proteomes" id="UP000672032"/>
    </source>
</evidence>
<proteinExistence type="predicted"/>
<feature type="compositionally biased region" description="Basic and acidic residues" evidence="1">
    <location>
        <begin position="265"/>
        <end position="274"/>
    </location>
</feature>
<sequence>MTSQLLQVSTIQNKNTKSFCYLYLNMADHFPNRAARKEKDDRPLTRAQKDKIIRDFNKPIIVNDPPRAITENDAKFFFIILNAMDSVPDVNWDLVADRAGYDNATAARIRYGQVRRQLRLYYAKAEPKVAPYYNTLMIPQALNGPSKSDKDKGTTDPLPAKVVRRKASKPGPGQKARTKPTKFPRNHGQGLIINRNDEMEDPVQPRYNTEFKRIEAADERDEYDSENEYQNHEEFDLSTYKGFNIMNNTITLSDQGDTDDEQPDDVDHTMTAEA</sequence>